<evidence type="ECO:0000313" key="1">
    <source>
        <dbReference type="EMBL" id="MAA12904.1"/>
    </source>
</evidence>
<sequence length="98" mass="11365">MAIAAELADQLAGCHLTTQPSRRSFRMMVQIPVCSCTLSIRDRFAIPNHRRTAARTLTATFFLWRIVYIGLRRAHKTAITFHILLICWCNSVRYLYTH</sequence>
<organism evidence="1">
    <name type="scientific">Rhipicephalus zambeziensis</name>
    <dbReference type="NCBI Taxonomy" id="60191"/>
    <lineage>
        <taxon>Eukaryota</taxon>
        <taxon>Metazoa</taxon>
        <taxon>Ecdysozoa</taxon>
        <taxon>Arthropoda</taxon>
        <taxon>Chelicerata</taxon>
        <taxon>Arachnida</taxon>
        <taxon>Acari</taxon>
        <taxon>Parasitiformes</taxon>
        <taxon>Ixodida</taxon>
        <taxon>Ixodoidea</taxon>
        <taxon>Ixodidae</taxon>
        <taxon>Rhipicephalinae</taxon>
        <taxon>Rhipicephalus</taxon>
        <taxon>Rhipicephalus</taxon>
    </lineage>
</organism>
<dbReference type="AlphaFoldDB" id="A0A224YG10"/>
<dbReference type="EMBL" id="GFPF01001758">
    <property type="protein sequence ID" value="MAA12904.1"/>
    <property type="molecule type" value="Transcribed_RNA"/>
</dbReference>
<proteinExistence type="predicted"/>
<name>A0A224YG10_9ACAR</name>
<accession>A0A224YG10</accession>
<reference evidence="1" key="1">
    <citation type="journal article" date="2017" name="Parasit. Vectors">
        <title>Sialotranscriptomics of Rhipicephalus zambeziensis reveals intricate expression profiles of secretory proteins and suggests tight temporal transcriptional regulation during blood-feeding.</title>
        <authorList>
            <person name="de Castro M.H."/>
            <person name="de Klerk D."/>
            <person name="Pienaar R."/>
            <person name="Rees D.J.G."/>
            <person name="Mans B.J."/>
        </authorList>
    </citation>
    <scope>NUCLEOTIDE SEQUENCE</scope>
    <source>
        <tissue evidence="1">Salivary glands</tissue>
    </source>
</reference>
<protein>
    <submittedName>
        <fullName evidence="1">Uncharacterized protein</fullName>
    </submittedName>
</protein>